<proteinExistence type="predicted"/>
<reference evidence="2 3" key="1">
    <citation type="submission" date="2020-02" db="EMBL/GenBank/DDBJ databases">
        <title>Whole-genome analyses of novel actinobacteria.</title>
        <authorList>
            <person name="Sahin N."/>
            <person name="Tokatli A."/>
        </authorList>
    </citation>
    <scope>NUCLEOTIDE SEQUENCE [LARGE SCALE GENOMIC DNA]</scope>
    <source>
        <strain evidence="2 3">YC504</strain>
    </source>
</reference>
<dbReference type="EMBL" id="JAAKZW010000426">
    <property type="protein sequence ID" value="NGO81829.1"/>
    <property type="molecule type" value="Genomic_DNA"/>
</dbReference>
<protein>
    <submittedName>
        <fullName evidence="2">Uncharacterized protein</fullName>
    </submittedName>
</protein>
<dbReference type="AlphaFoldDB" id="A0A6G4XW41"/>
<dbReference type="RefSeq" id="WP_165337200.1">
    <property type="nucleotide sequence ID" value="NZ_JAAKZW010000426.1"/>
</dbReference>
<evidence type="ECO:0000256" key="1">
    <source>
        <dbReference type="SAM" id="SignalP"/>
    </source>
</evidence>
<gene>
    <name evidence="2" type="ORF">G6045_40225</name>
</gene>
<sequence length="144" mass="15422">MNPVVTRIATVGAGLFLCAVPALPAAAGPLHPGPADDRQLPQLTAEATVRTVAAQEEFRMRGTVPTLPAGTEVTLQQRQKKGWVSLPATVRTKNDLTYSMRVKLGMKGPNELRVIACTRPESDAYTMLDTSVCHTSDPVAVTVR</sequence>
<evidence type="ECO:0000313" key="3">
    <source>
        <dbReference type="Proteomes" id="UP000481109"/>
    </source>
</evidence>
<evidence type="ECO:0000313" key="2">
    <source>
        <dbReference type="EMBL" id="NGO81829.1"/>
    </source>
</evidence>
<keyword evidence="3" id="KW-1185">Reference proteome</keyword>
<feature type="chain" id="PRO_5026357380" evidence="1">
    <location>
        <begin position="28"/>
        <end position="144"/>
    </location>
</feature>
<keyword evidence="1" id="KW-0732">Signal</keyword>
<organism evidence="2 3">
    <name type="scientific">Streptomyces mesophilus</name>
    <dbReference type="NCBI Taxonomy" id="1775132"/>
    <lineage>
        <taxon>Bacteria</taxon>
        <taxon>Bacillati</taxon>
        <taxon>Actinomycetota</taxon>
        <taxon>Actinomycetes</taxon>
        <taxon>Kitasatosporales</taxon>
        <taxon>Streptomycetaceae</taxon>
        <taxon>Streptomyces</taxon>
    </lineage>
</organism>
<feature type="signal peptide" evidence="1">
    <location>
        <begin position="1"/>
        <end position="27"/>
    </location>
</feature>
<dbReference type="Proteomes" id="UP000481109">
    <property type="component" value="Unassembled WGS sequence"/>
</dbReference>
<comment type="caution">
    <text evidence="2">The sequence shown here is derived from an EMBL/GenBank/DDBJ whole genome shotgun (WGS) entry which is preliminary data.</text>
</comment>
<name>A0A6G4XW41_9ACTN</name>
<accession>A0A6G4XW41</accession>